<name>A0A831YDB3_9AQUI</name>
<dbReference type="Gene3D" id="1.10.530.10">
    <property type="match status" value="1"/>
</dbReference>
<proteinExistence type="inferred from homology"/>
<dbReference type="PANTHER" id="PTHR37423:SF2">
    <property type="entry name" value="MEMBRANE-BOUND LYTIC MUREIN TRANSGLYCOSYLASE C"/>
    <property type="match status" value="1"/>
</dbReference>
<evidence type="ECO:0000259" key="2">
    <source>
        <dbReference type="Pfam" id="PF01464"/>
    </source>
</evidence>
<comment type="caution">
    <text evidence="3">The sequence shown here is derived from an EMBL/GenBank/DDBJ whole genome shotgun (WGS) entry which is preliminary data.</text>
</comment>
<dbReference type="EMBL" id="DSFC01000009">
    <property type="protein sequence ID" value="HEV08806.1"/>
    <property type="molecule type" value="Genomic_DNA"/>
</dbReference>
<reference evidence="3" key="1">
    <citation type="journal article" date="2020" name="mSystems">
        <title>Genome- and Community-Level Interaction Insights into Carbon Utilization and Element Cycling Functions of Hydrothermarchaeota in Hydrothermal Sediment.</title>
        <authorList>
            <person name="Zhou Z."/>
            <person name="Liu Y."/>
            <person name="Xu W."/>
            <person name="Pan J."/>
            <person name="Luo Z.H."/>
            <person name="Li M."/>
        </authorList>
    </citation>
    <scope>NUCLEOTIDE SEQUENCE [LARGE SCALE GENOMIC DNA]</scope>
    <source>
        <strain evidence="3">SpSt-1257</strain>
    </source>
</reference>
<dbReference type="SUPFAM" id="SSF53955">
    <property type="entry name" value="Lysozyme-like"/>
    <property type="match status" value="1"/>
</dbReference>
<evidence type="ECO:0000313" key="3">
    <source>
        <dbReference type="EMBL" id="HEV08806.1"/>
    </source>
</evidence>
<evidence type="ECO:0000256" key="1">
    <source>
        <dbReference type="ARBA" id="ARBA00007734"/>
    </source>
</evidence>
<dbReference type="InterPro" id="IPR023346">
    <property type="entry name" value="Lysozyme-like_dom_sf"/>
</dbReference>
<dbReference type="Pfam" id="PF01464">
    <property type="entry name" value="SLT"/>
    <property type="match status" value="1"/>
</dbReference>
<dbReference type="Proteomes" id="UP000885621">
    <property type="component" value="Unassembled WGS sequence"/>
</dbReference>
<protein>
    <submittedName>
        <fullName evidence="3">Lytic transglycosylase domain-containing protein</fullName>
    </submittedName>
</protein>
<accession>A0A831YDB3</accession>
<dbReference type="AlphaFoldDB" id="A0A831YDB3"/>
<sequence>MASYFYYQKNFSKARDFLRYVDSKAILKDDFPFYLYIQSNLNQDFEGLKKLATEFCYTYYGYKTYLQIYQTLTQTERVKAIDNCIKNKHYEKAKNLLSTLEDPDAVNYLSLKLAKSKEEKINFFKRIQPSSPYYQEAFSIVANLDKDLENQYLSYLLENNYLERYKSFLTAKAKKAFYTQNYNDFLFYAELLESYTNLPEEIVWLKFLYFYKNKEQEKAKYYLNLYKKYEKDRYKTLYWQALLENSQITVLHEPLKPEEITPYLALIYYKNKMLPIIKKYRKCSLEPDSTALLIKDLRESDYKLAYLEANYYIKTKPCERLYDIMPEVAVKCFGQNSQCSYVKPFTKLSDKDMEDVVYAVIKQESFFDPYAVSWSNAVGLTQFIPKTAKWTAQNLKVDNFDMTDLFNP</sequence>
<feature type="non-terminal residue" evidence="3">
    <location>
        <position position="408"/>
    </location>
</feature>
<dbReference type="InterPro" id="IPR008258">
    <property type="entry name" value="Transglycosylase_SLT_dom_1"/>
</dbReference>
<dbReference type="PANTHER" id="PTHR37423">
    <property type="entry name" value="SOLUBLE LYTIC MUREIN TRANSGLYCOSYLASE-RELATED"/>
    <property type="match status" value="1"/>
</dbReference>
<comment type="similarity">
    <text evidence="1">Belongs to the transglycosylase Slt family.</text>
</comment>
<feature type="domain" description="Transglycosylase SLT" evidence="2">
    <location>
        <begin position="351"/>
        <end position="408"/>
    </location>
</feature>
<gene>
    <name evidence="3" type="ORF">ENO34_00200</name>
</gene>
<organism evidence="3">
    <name type="scientific">Sulfurihydrogenibium azorense</name>
    <dbReference type="NCBI Taxonomy" id="309806"/>
    <lineage>
        <taxon>Bacteria</taxon>
        <taxon>Pseudomonadati</taxon>
        <taxon>Aquificota</taxon>
        <taxon>Aquificia</taxon>
        <taxon>Aquificales</taxon>
        <taxon>Hydrogenothermaceae</taxon>
        <taxon>Sulfurihydrogenibium</taxon>
    </lineage>
</organism>